<evidence type="ECO:0000313" key="1">
    <source>
        <dbReference type="EMBL" id="MZQ86344.1"/>
    </source>
</evidence>
<dbReference type="GO" id="GO:0005975">
    <property type="term" value="P:carbohydrate metabolic process"/>
    <property type="evidence" value="ECO:0007669"/>
    <property type="project" value="InterPro"/>
</dbReference>
<reference evidence="1 2" key="1">
    <citation type="submission" date="2019-12" db="EMBL/GenBank/DDBJ databases">
        <title>Paenibacillus sp. nov. sp. isolated from soil.</title>
        <authorList>
            <person name="Kim J."/>
            <person name="Jeong S.E."/>
            <person name="Jung H.S."/>
            <person name="Jeon C.O."/>
        </authorList>
    </citation>
    <scope>NUCLEOTIDE SEQUENCE [LARGE SCALE GENOMIC DNA]</scope>
    <source>
        <strain evidence="1 2">5J-6</strain>
    </source>
</reference>
<dbReference type="AlphaFoldDB" id="A0A6L8V808"/>
<proteinExistence type="predicted"/>
<dbReference type="RefSeq" id="WP_161410766.1">
    <property type="nucleotide sequence ID" value="NZ_WTUZ01000039.1"/>
</dbReference>
<keyword evidence="2" id="KW-1185">Reference proteome</keyword>
<protein>
    <submittedName>
        <fullName evidence="1">Uncharacterized protein</fullName>
    </submittedName>
</protein>
<comment type="caution">
    <text evidence="1">The sequence shown here is derived from an EMBL/GenBank/DDBJ whole genome shotgun (WGS) entry which is preliminary data.</text>
</comment>
<dbReference type="Proteomes" id="UP000481087">
    <property type="component" value="Unassembled WGS sequence"/>
</dbReference>
<sequence length="630" mass="71556">MRAHYEWQVREEDQVMCLTSKGQVIGGILPIREANLEVKDALEEIEEGVFRWSRTFVNQAEVARTCRLSMDFGTAYEPEYYMIPAVSYNGNEWGRGLEPKGLSKNGQPWTFAWHRTSVPGATYSEGNGWSIALFGESPRDMKGFSCSLEQVTGQAIHRLLWPEEEAPFTYSYRDTYSEAYRGTLHLSPGGTFEATAYLVVEHYERPRVSWRRMLDLAWRLHDKPLKQGMDAQRIWELSIDYARNGLWHIDGEFSGFTIGRTWKEGEWQQVRHYEIGWCGQNASLANSFLSDYLRSGNQDSLGRGLAVLDQWVEHGRLNNGLIHCHYDYLLHKRGEPEVQDACNLGTAALNLFEAEQLAAKCGVNRPSYREAALGICDFVVSVQAPEGRIGKSWRNDGTLADPEGTVGCFLVPPLVKAYELTGEAAYLEAAESGYRFYMNELLDNGYSTAGALDTSCIDKESAIPLLKSGLCLFKATANQTYLTWAEHAAWYLATWQWHHTVRYDKASELGRLEYDTFGGTSVSTQHHHIDPFALSFVEDWLTLAELTNNPTWRERAKAVWANAIIGISDGDTMIMGKQRPAGSQDEGYFHTRWGHDAFDVSQWLVAWPTAFRLELLRHLQEDMTLFPKDV</sequence>
<gene>
    <name evidence="1" type="ORF">GQF01_30000</name>
</gene>
<dbReference type="EMBL" id="WTUZ01000039">
    <property type="protein sequence ID" value="MZQ86344.1"/>
    <property type="molecule type" value="Genomic_DNA"/>
</dbReference>
<organism evidence="1 2">
    <name type="scientific">Paenibacillus silvestris</name>
    <dbReference type="NCBI Taxonomy" id="2606219"/>
    <lineage>
        <taxon>Bacteria</taxon>
        <taxon>Bacillati</taxon>
        <taxon>Bacillota</taxon>
        <taxon>Bacilli</taxon>
        <taxon>Bacillales</taxon>
        <taxon>Paenibacillaceae</taxon>
        <taxon>Paenibacillus</taxon>
    </lineage>
</organism>
<dbReference type="SUPFAM" id="SSF48208">
    <property type="entry name" value="Six-hairpin glycosidases"/>
    <property type="match status" value="1"/>
</dbReference>
<accession>A0A6L8V808</accession>
<evidence type="ECO:0000313" key="2">
    <source>
        <dbReference type="Proteomes" id="UP000481087"/>
    </source>
</evidence>
<dbReference type="InterPro" id="IPR008928">
    <property type="entry name" value="6-hairpin_glycosidase_sf"/>
</dbReference>
<name>A0A6L8V808_9BACL</name>